<dbReference type="InterPro" id="IPR003660">
    <property type="entry name" value="HAMP_dom"/>
</dbReference>
<dbReference type="EMBL" id="BLAB01000001">
    <property type="protein sequence ID" value="GER94724.1"/>
    <property type="molecule type" value="Genomic_DNA"/>
</dbReference>
<dbReference type="Gene3D" id="1.10.287.130">
    <property type="match status" value="1"/>
</dbReference>
<evidence type="ECO:0000259" key="15">
    <source>
        <dbReference type="PROSITE" id="PS50109"/>
    </source>
</evidence>
<dbReference type="PRINTS" id="PR00344">
    <property type="entry name" value="BCTRLSENSOR"/>
</dbReference>
<dbReference type="InterPro" id="IPR003661">
    <property type="entry name" value="HisK_dim/P_dom"/>
</dbReference>
<keyword evidence="7 14" id="KW-0812">Transmembrane</keyword>
<dbReference type="SMART" id="SM00388">
    <property type="entry name" value="HisKA"/>
    <property type="match status" value="1"/>
</dbReference>
<dbReference type="SUPFAM" id="SSF47384">
    <property type="entry name" value="Homodimeric domain of signal transducing histidine kinase"/>
    <property type="match status" value="1"/>
</dbReference>
<dbReference type="InterPro" id="IPR004358">
    <property type="entry name" value="Sig_transdc_His_kin-like_C"/>
</dbReference>
<evidence type="ECO:0000256" key="11">
    <source>
        <dbReference type="ARBA" id="ARBA00022989"/>
    </source>
</evidence>
<keyword evidence="10" id="KW-0067">ATP-binding</keyword>
<feature type="transmembrane region" description="Helical" evidence="14">
    <location>
        <begin position="161"/>
        <end position="184"/>
    </location>
</feature>
<evidence type="ECO:0000256" key="12">
    <source>
        <dbReference type="ARBA" id="ARBA00023012"/>
    </source>
</evidence>
<dbReference type="InterPro" id="IPR003594">
    <property type="entry name" value="HATPase_dom"/>
</dbReference>
<comment type="caution">
    <text evidence="17">The sequence shown here is derived from an EMBL/GenBank/DDBJ whole genome shotgun (WGS) entry which is preliminary data.</text>
</comment>
<gene>
    <name evidence="17" type="ORF">A45J_2488</name>
</gene>
<feature type="domain" description="Histidine kinase" evidence="15">
    <location>
        <begin position="258"/>
        <end position="460"/>
    </location>
</feature>
<dbReference type="PANTHER" id="PTHR45528">
    <property type="entry name" value="SENSOR HISTIDINE KINASE CPXA"/>
    <property type="match status" value="1"/>
</dbReference>
<dbReference type="EC" id="2.7.13.3" evidence="3"/>
<reference evidence="17" key="1">
    <citation type="submission" date="2019-10" db="EMBL/GenBank/DDBJ databases">
        <title>Metagenomic sequencing of thiosulfate-disproportionating enrichment culture.</title>
        <authorList>
            <person name="Umezawa K."/>
            <person name="Kojima H."/>
            <person name="Fukui M."/>
        </authorList>
    </citation>
    <scope>NUCLEOTIDE SEQUENCE</scope>
    <source>
        <strain evidence="17">45J</strain>
    </source>
</reference>
<dbReference type="SUPFAM" id="SSF55874">
    <property type="entry name" value="ATPase domain of HSP90 chaperone/DNA topoisomerase II/histidine kinase"/>
    <property type="match status" value="1"/>
</dbReference>
<evidence type="ECO:0000313" key="17">
    <source>
        <dbReference type="EMBL" id="GER94724.1"/>
    </source>
</evidence>
<evidence type="ECO:0000256" key="5">
    <source>
        <dbReference type="ARBA" id="ARBA00022553"/>
    </source>
</evidence>
<dbReference type="InterPro" id="IPR005467">
    <property type="entry name" value="His_kinase_dom"/>
</dbReference>
<evidence type="ECO:0000256" key="8">
    <source>
        <dbReference type="ARBA" id="ARBA00022741"/>
    </source>
</evidence>
<dbReference type="InterPro" id="IPR050398">
    <property type="entry name" value="HssS/ArlS-like"/>
</dbReference>
<dbReference type="Pfam" id="PF00672">
    <property type="entry name" value="HAMP"/>
    <property type="match status" value="1"/>
</dbReference>
<sequence length="462" mass="51880">MKLWFKIVLLNVLIVISLGMLIGIAVRGAVSDAMRAELSREGESIAKNLSNRIADYILIDDVYKVEEAIEDVVKTEKDIEYIFVTNKDGYLFAHTFKNGHPSDILNWNPLMNKQISMQLLDTEVGFIRDVGIRIFEGMRPELHIGIKEERIAQTLGRIRNLVILLTAVVMFIGSVLSCFMSRLITKPLNRLVEFTHDLSKGDFGKSIEIRSKDEVGELSTTFNILSQELDAYRKKMEESYKQMLRTEKLTALGRLSAGLAHEIRNPLTSIKVLFQTFRDNPSLTKEDMEVVLSAAEQMDDLLTRFLRFARSDEFSLSDVYINSIIKHIIKLTEFQIKERSIDLSIKLSKIPPIKADRAMLQQAILNLVLNAIEAMPDGGTLSISSKIENGNAAINIADTGKGIPEGIRDKIFDPFFTTKADGTGLGLSIVYNIVNLHNGDINFESNGEGTVFTLKVPIKTHE</sequence>
<evidence type="ECO:0000256" key="10">
    <source>
        <dbReference type="ARBA" id="ARBA00022840"/>
    </source>
</evidence>
<dbReference type="Pfam" id="PF02518">
    <property type="entry name" value="HATPase_c"/>
    <property type="match status" value="1"/>
</dbReference>
<dbReference type="GO" id="GO:0005524">
    <property type="term" value="F:ATP binding"/>
    <property type="evidence" value="ECO:0007669"/>
    <property type="project" value="UniProtKB-KW"/>
</dbReference>
<dbReference type="Pfam" id="PF00512">
    <property type="entry name" value="HisKA"/>
    <property type="match status" value="1"/>
</dbReference>
<dbReference type="CDD" id="cd06225">
    <property type="entry name" value="HAMP"/>
    <property type="match status" value="1"/>
</dbReference>
<keyword evidence="9 17" id="KW-0418">Kinase</keyword>
<evidence type="ECO:0000259" key="16">
    <source>
        <dbReference type="PROSITE" id="PS50885"/>
    </source>
</evidence>
<dbReference type="PROSITE" id="PS50109">
    <property type="entry name" value="HIS_KIN"/>
    <property type="match status" value="1"/>
</dbReference>
<dbReference type="GO" id="GO:0005886">
    <property type="term" value="C:plasma membrane"/>
    <property type="evidence" value="ECO:0007669"/>
    <property type="project" value="UniProtKB-SubCell"/>
</dbReference>
<evidence type="ECO:0000256" key="2">
    <source>
        <dbReference type="ARBA" id="ARBA00004651"/>
    </source>
</evidence>
<comment type="subcellular location">
    <subcellularLocation>
        <location evidence="2">Cell membrane</location>
        <topology evidence="2">Multi-pass membrane protein</topology>
    </subcellularLocation>
</comment>
<evidence type="ECO:0000256" key="1">
    <source>
        <dbReference type="ARBA" id="ARBA00000085"/>
    </source>
</evidence>
<dbReference type="Gene3D" id="3.30.565.10">
    <property type="entry name" value="Histidine kinase-like ATPase, C-terminal domain"/>
    <property type="match status" value="1"/>
</dbReference>
<dbReference type="Gene3D" id="6.10.340.10">
    <property type="match status" value="1"/>
</dbReference>
<dbReference type="PANTHER" id="PTHR45528:SF1">
    <property type="entry name" value="SENSOR HISTIDINE KINASE CPXA"/>
    <property type="match status" value="1"/>
</dbReference>
<proteinExistence type="predicted"/>
<dbReference type="InterPro" id="IPR036097">
    <property type="entry name" value="HisK_dim/P_sf"/>
</dbReference>
<keyword evidence="6" id="KW-0808">Transferase</keyword>
<dbReference type="CDD" id="cd00082">
    <property type="entry name" value="HisKA"/>
    <property type="match status" value="1"/>
</dbReference>
<protein>
    <recommendedName>
        <fullName evidence="3">histidine kinase</fullName>
        <ecNumber evidence="3">2.7.13.3</ecNumber>
    </recommendedName>
</protein>
<dbReference type="SMART" id="SM00387">
    <property type="entry name" value="HATPase_c"/>
    <property type="match status" value="1"/>
</dbReference>
<dbReference type="AlphaFoldDB" id="A0A5J4KZN7"/>
<comment type="catalytic activity">
    <reaction evidence="1">
        <text>ATP + protein L-histidine = ADP + protein N-phospho-L-histidine.</text>
        <dbReference type="EC" id="2.7.13.3"/>
    </reaction>
</comment>
<feature type="transmembrane region" description="Helical" evidence="14">
    <location>
        <begin position="6"/>
        <end position="30"/>
    </location>
</feature>
<organism evidence="17">
    <name type="scientific">hot springs metagenome</name>
    <dbReference type="NCBI Taxonomy" id="433727"/>
    <lineage>
        <taxon>unclassified sequences</taxon>
        <taxon>metagenomes</taxon>
        <taxon>ecological metagenomes</taxon>
    </lineage>
</organism>
<evidence type="ECO:0000256" key="4">
    <source>
        <dbReference type="ARBA" id="ARBA00022475"/>
    </source>
</evidence>
<name>A0A5J4KZN7_9ZZZZ</name>
<evidence type="ECO:0000256" key="7">
    <source>
        <dbReference type="ARBA" id="ARBA00022692"/>
    </source>
</evidence>
<dbReference type="GO" id="GO:0000155">
    <property type="term" value="F:phosphorelay sensor kinase activity"/>
    <property type="evidence" value="ECO:0007669"/>
    <property type="project" value="InterPro"/>
</dbReference>
<evidence type="ECO:0000256" key="3">
    <source>
        <dbReference type="ARBA" id="ARBA00012438"/>
    </source>
</evidence>
<dbReference type="PROSITE" id="PS50885">
    <property type="entry name" value="HAMP"/>
    <property type="match status" value="1"/>
</dbReference>
<dbReference type="SUPFAM" id="SSF158472">
    <property type="entry name" value="HAMP domain-like"/>
    <property type="match status" value="1"/>
</dbReference>
<evidence type="ECO:0000256" key="6">
    <source>
        <dbReference type="ARBA" id="ARBA00022679"/>
    </source>
</evidence>
<dbReference type="SMART" id="SM00304">
    <property type="entry name" value="HAMP"/>
    <property type="match status" value="1"/>
</dbReference>
<evidence type="ECO:0000256" key="9">
    <source>
        <dbReference type="ARBA" id="ARBA00022777"/>
    </source>
</evidence>
<evidence type="ECO:0000256" key="14">
    <source>
        <dbReference type="SAM" id="Phobius"/>
    </source>
</evidence>
<keyword evidence="11 14" id="KW-1133">Transmembrane helix</keyword>
<keyword evidence="13 14" id="KW-0472">Membrane</keyword>
<feature type="domain" description="HAMP" evidence="16">
    <location>
        <begin position="182"/>
        <end position="234"/>
    </location>
</feature>
<accession>A0A5J4KZN7</accession>
<keyword evidence="8" id="KW-0547">Nucleotide-binding</keyword>
<dbReference type="InterPro" id="IPR036890">
    <property type="entry name" value="HATPase_C_sf"/>
</dbReference>
<keyword evidence="12" id="KW-0902">Two-component regulatory system</keyword>
<evidence type="ECO:0000256" key="13">
    <source>
        <dbReference type="ARBA" id="ARBA00023136"/>
    </source>
</evidence>
<keyword evidence="4" id="KW-1003">Cell membrane</keyword>
<keyword evidence="5" id="KW-0597">Phosphoprotein</keyword>